<evidence type="ECO:0000313" key="2">
    <source>
        <dbReference type="EMBL" id="EER14605.1"/>
    </source>
</evidence>
<feature type="region of interest" description="Disordered" evidence="1">
    <location>
        <begin position="193"/>
        <end position="212"/>
    </location>
</feature>
<dbReference type="RefSeq" id="XP_002782809.1">
    <property type="nucleotide sequence ID" value="XM_002782763.1"/>
</dbReference>
<proteinExistence type="predicted"/>
<protein>
    <recommendedName>
        <fullName evidence="4">Alpha/beta hydrolase fold-3 domain-containing protein</fullName>
    </recommendedName>
</protein>
<sequence>CYLTDACIWMCADLYLFGDTENGDAECPPAESDPESWRRARFLTPDVTMNPLASPLHADLTPLRDIPIIVQSGDSEGLLVDTLALARRAKVYGLSKLSIEVYTDMFHIFPLFAWLLPSGMVAVNRMSKFLAKRICLSMKGATTCPMESPMVSSTVSVVEKDGAMQKRRISAWNGATSPGGEMMVSGVMAPLGVQPSASSDSSSSDDDDEEYGQMRTSFKSVVSVPHGCHKLVNSPEICENLCQYHLRKHSSTPDCTQENGGVAPTVKASSPGADTFTVITS</sequence>
<dbReference type="OrthoDB" id="408631at2759"/>
<dbReference type="EMBL" id="GG674078">
    <property type="protein sequence ID" value="EER14605.1"/>
    <property type="molecule type" value="Genomic_DNA"/>
</dbReference>
<gene>
    <name evidence="2" type="ORF">Pmar_PMAR013186</name>
</gene>
<dbReference type="SUPFAM" id="SSF53474">
    <property type="entry name" value="alpha/beta-Hydrolases"/>
    <property type="match status" value="1"/>
</dbReference>
<dbReference type="InterPro" id="IPR029058">
    <property type="entry name" value="AB_hydrolase_fold"/>
</dbReference>
<feature type="non-terminal residue" evidence="2">
    <location>
        <position position="1"/>
    </location>
</feature>
<dbReference type="AlphaFoldDB" id="C5KLN8"/>
<dbReference type="Gene3D" id="3.40.50.1820">
    <property type="entry name" value="alpha/beta hydrolase"/>
    <property type="match status" value="1"/>
</dbReference>
<accession>C5KLN8</accession>
<dbReference type="GeneID" id="9045467"/>
<name>C5KLN8_PERM5</name>
<evidence type="ECO:0008006" key="4">
    <source>
        <dbReference type="Google" id="ProtNLM"/>
    </source>
</evidence>
<dbReference type="InParanoid" id="C5KLN8"/>
<organism evidence="3">
    <name type="scientific">Perkinsus marinus (strain ATCC 50983 / TXsc)</name>
    <dbReference type="NCBI Taxonomy" id="423536"/>
    <lineage>
        <taxon>Eukaryota</taxon>
        <taxon>Sar</taxon>
        <taxon>Alveolata</taxon>
        <taxon>Perkinsozoa</taxon>
        <taxon>Perkinsea</taxon>
        <taxon>Perkinsida</taxon>
        <taxon>Perkinsidae</taxon>
        <taxon>Perkinsus</taxon>
    </lineage>
</organism>
<reference evidence="2 3" key="1">
    <citation type="submission" date="2008-07" db="EMBL/GenBank/DDBJ databases">
        <authorList>
            <person name="El-Sayed N."/>
            <person name="Caler E."/>
            <person name="Inman J."/>
            <person name="Amedeo P."/>
            <person name="Hass B."/>
            <person name="Wortman J."/>
        </authorList>
    </citation>
    <scope>NUCLEOTIDE SEQUENCE [LARGE SCALE GENOMIC DNA]</scope>
    <source>
        <strain evidence="3">ATCC 50983 / TXsc</strain>
    </source>
</reference>
<dbReference type="Proteomes" id="UP000007800">
    <property type="component" value="Unassembled WGS sequence"/>
</dbReference>
<evidence type="ECO:0000256" key="1">
    <source>
        <dbReference type="SAM" id="MobiDB-lite"/>
    </source>
</evidence>
<keyword evidence="3" id="KW-1185">Reference proteome</keyword>
<evidence type="ECO:0000313" key="3">
    <source>
        <dbReference type="Proteomes" id="UP000007800"/>
    </source>
</evidence>